<accession>A0A914H766</accession>
<reference evidence="3" key="1">
    <citation type="submission" date="2022-11" db="UniProtKB">
        <authorList>
            <consortium name="WormBaseParasite"/>
        </authorList>
    </citation>
    <scope>IDENTIFICATION</scope>
</reference>
<protein>
    <submittedName>
        <fullName evidence="3">HAT C-terminal dimerisation domain-containing protein</fullName>
    </submittedName>
</protein>
<evidence type="ECO:0000313" key="3">
    <source>
        <dbReference type="WBParaSite" id="Gr19_v10_g14641.t1"/>
    </source>
</evidence>
<feature type="domain" description="HAT C-terminal dimerisation" evidence="1">
    <location>
        <begin position="75"/>
        <end position="143"/>
    </location>
</feature>
<dbReference type="Pfam" id="PF05699">
    <property type="entry name" value="Dimer_Tnp_hAT"/>
    <property type="match status" value="1"/>
</dbReference>
<dbReference type="AlphaFoldDB" id="A0A914H766"/>
<dbReference type="InterPro" id="IPR012337">
    <property type="entry name" value="RNaseH-like_sf"/>
</dbReference>
<name>A0A914H766_GLORO</name>
<keyword evidence="2" id="KW-1185">Reference proteome</keyword>
<dbReference type="GO" id="GO:0046983">
    <property type="term" value="F:protein dimerization activity"/>
    <property type="evidence" value="ECO:0007669"/>
    <property type="project" value="InterPro"/>
</dbReference>
<dbReference type="InterPro" id="IPR008906">
    <property type="entry name" value="HATC_C_dom"/>
</dbReference>
<dbReference type="Proteomes" id="UP000887572">
    <property type="component" value="Unplaced"/>
</dbReference>
<evidence type="ECO:0000259" key="1">
    <source>
        <dbReference type="Pfam" id="PF05699"/>
    </source>
</evidence>
<organism evidence="2 3">
    <name type="scientific">Globodera rostochiensis</name>
    <name type="common">Golden nematode worm</name>
    <name type="synonym">Heterodera rostochiensis</name>
    <dbReference type="NCBI Taxonomy" id="31243"/>
    <lineage>
        <taxon>Eukaryota</taxon>
        <taxon>Metazoa</taxon>
        <taxon>Ecdysozoa</taxon>
        <taxon>Nematoda</taxon>
        <taxon>Chromadorea</taxon>
        <taxon>Rhabditida</taxon>
        <taxon>Tylenchina</taxon>
        <taxon>Tylenchomorpha</taxon>
        <taxon>Tylenchoidea</taxon>
        <taxon>Heteroderidae</taxon>
        <taxon>Heteroderinae</taxon>
        <taxon>Globodera</taxon>
    </lineage>
</organism>
<proteinExistence type="predicted"/>
<dbReference type="SUPFAM" id="SSF53098">
    <property type="entry name" value="Ribonuclease H-like"/>
    <property type="match status" value="1"/>
</dbReference>
<sequence>MNNRIHAVVIRYFDGTVKNKVLKLVPMIAENAISISNMLQTSCTDAPDELDNLFDEVVELKDVIRELEATEGFSKKNLEKKWGEVLKDKNLKHIKSLVSIFLSIFPSNAFCESVFSVVNHIWTDQSNQFSPETVNAFVCVKLNSDLDCNSAYDFFLSQNELLNAAKGFEKYGRTQ</sequence>
<dbReference type="WBParaSite" id="Gr19_v10_g14641.t1">
    <property type="protein sequence ID" value="Gr19_v10_g14641.t1"/>
    <property type="gene ID" value="Gr19_v10_g14641"/>
</dbReference>
<evidence type="ECO:0000313" key="2">
    <source>
        <dbReference type="Proteomes" id="UP000887572"/>
    </source>
</evidence>